<protein>
    <submittedName>
        <fullName evidence="2">Caveolin</fullName>
    </submittedName>
</protein>
<accession>A0A0D6LBW5</accession>
<keyword evidence="3" id="KW-1185">Reference proteome</keyword>
<evidence type="ECO:0000313" key="3">
    <source>
        <dbReference type="Proteomes" id="UP000054495"/>
    </source>
</evidence>
<sequence>MPEPPAKKKNPQTAFDFNCTASKEVIACQLNMEDRDQNHLNHDLKPTFALVRIALAQLLTIWPTFLIYIVRPFFYSVGAVFSTFRLHRSDGPVIREVWENV</sequence>
<dbReference type="AlphaFoldDB" id="A0A0D6LBW5"/>
<organism evidence="2 3">
    <name type="scientific">Ancylostoma ceylanicum</name>
    <dbReference type="NCBI Taxonomy" id="53326"/>
    <lineage>
        <taxon>Eukaryota</taxon>
        <taxon>Metazoa</taxon>
        <taxon>Ecdysozoa</taxon>
        <taxon>Nematoda</taxon>
        <taxon>Chromadorea</taxon>
        <taxon>Rhabditida</taxon>
        <taxon>Rhabditina</taxon>
        <taxon>Rhabditomorpha</taxon>
        <taxon>Strongyloidea</taxon>
        <taxon>Ancylostomatidae</taxon>
        <taxon>Ancylostomatinae</taxon>
        <taxon>Ancylostoma</taxon>
    </lineage>
</organism>
<reference evidence="2 3" key="1">
    <citation type="submission" date="2013-05" db="EMBL/GenBank/DDBJ databases">
        <title>Draft genome of the parasitic nematode Anyclostoma ceylanicum.</title>
        <authorList>
            <person name="Mitreva M."/>
        </authorList>
    </citation>
    <scope>NUCLEOTIDE SEQUENCE [LARGE SCALE GENOMIC DNA]</scope>
</reference>
<feature type="transmembrane region" description="Helical" evidence="1">
    <location>
        <begin position="49"/>
        <end position="70"/>
    </location>
</feature>
<evidence type="ECO:0000256" key="1">
    <source>
        <dbReference type="SAM" id="Phobius"/>
    </source>
</evidence>
<evidence type="ECO:0000313" key="2">
    <source>
        <dbReference type="EMBL" id="EPB67301.1"/>
    </source>
</evidence>
<keyword evidence="1" id="KW-1133">Transmembrane helix</keyword>
<keyword evidence="1" id="KW-0472">Membrane</keyword>
<dbReference type="EMBL" id="KE125724">
    <property type="protein sequence ID" value="EPB67301.1"/>
    <property type="molecule type" value="Genomic_DNA"/>
</dbReference>
<dbReference type="Proteomes" id="UP000054495">
    <property type="component" value="Unassembled WGS sequence"/>
</dbReference>
<keyword evidence="1" id="KW-0812">Transmembrane</keyword>
<name>A0A0D6LBW5_9BILA</name>
<proteinExistence type="predicted"/>
<gene>
    <name evidence="2" type="ORF">ANCCEY_13609</name>
</gene>